<organism evidence="1 2">
    <name type="scientific">Mycoplasma miroungigenitalium</name>
    <dbReference type="NCBI Taxonomy" id="754515"/>
    <lineage>
        <taxon>Bacteria</taxon>
        <taxon>Bacillati</taxon>
        <taxon>Mycoplasmatota</taxon>
        <taxon>Mollicutes</taxon>
        <taxon>Mycoplasmataceae</taxon>
        <taxon>Mycoplasma</taxon>
    </lineage>
</organism>
<dbReference type="KEGG" id="mmir:HLA87_01235"/>
<proteinExistence type="predicted"/>
<dbReference type="Pfam" id="PF01592">
    <property type="entry name" value="NifU_N"/>
    <property type="match status" value="1"/>
</dbReference>
<reference evidence="1 2" key="1">
    <citation type="submission" date="2020-05" db="EMBL/GenBank/DDBJ databases">
        <title>Novel Mycoplasma species detected in Mirounga angustirostris (northern elephant seal) from the USA.</title>
        <authorList>
            <person name="Volokhov D.V."/>
        </authorList>
    </citation>
    <scope>NUCLEOTIDE SEQUENCE [LARGE SCALE GENOMIC DNA]</scope>
    <source>
        <strain evidence="1 2">Mirounga ES2806-GEN</strain>
    </source>
</reference>
<protein>
    <submittedName>
        <fullName evidence="1">Iron-sulfur cluster assembly scaffold protein</fullName>
    </submittedName>
</protein>
<evidence type="ECO:0000313" key="1">
    <source>
        <dbReference type="EMBL" id="QJR43845.1"/>
    </source>
</evidence>
<dbReference type="SUPFAM" id="SSF82649">
    <property type="entry name" value="SufE/NifU"/>
    <property type="match status" value="1"/>
</dbReference>
<name>A0A6M4JBW9_9MOLU</name>
<dbReference type="GO" id="GO:0051536">
    <property type="term" value="F:iron-sulfur cluster binding"/>
    <property type="evidence" value="ECO:0007669"/>
    <property type="project" value="InterPro"/>
</dbReference>
<dbReference type="InterPro" id="IPR002871">
    <property type="entry name" value="NIF_FeS_clus_asmbl_NifU_N"/>
</dbReference>
<evidence type="ECO:0000313" key="2">
    <source>
        <dbReference type="Proteomes" id="UP000500686"/>
    </source>
</evidence>
<dbReference type="CDD" id="cd06664">
    <property type="entry name" value="IscU_like"/>
    <property type="match status" value="1"/>
</dbReference>
<accession>A0A6M4JBW9</accession>
<dbReference type="Gene3D" id="3.90.1010.10">
    <property type="match status" value="1"/>
</dbReference>
<dbReference type="Proteomes" id="UP000500686">
    <property type="component" value="Chromosome"/>
</dbReference>
<gene>
    <name evidence="1" type="ORF">HLA87_01235</name>
</gene>
<keyword evidence="2" id="KW-1185">Reference proteome</keyword>
<dbReference type="EMBL" id="CP053096">
    <property type="protein sequence ID" value="QJR43845.1"/>
    <property type="molecule type" value="Genomic_DNA"/>
</dbReference>
<sequence length="127" mass="14485">MAHYLEPEYKKILDNNKITRHGKACADYLEFSFEINNNKINNLYFDAKGCAFMIASTDLICKELNGKSVDEASNFIEKYESFIKNGGDNSIENELGELAIFNNVKEHPNRYYCATLLSSALKEELNV</sequence>
<dbReference type="GO" id="GO:0016226">
    <property type="term" value="P:iron-sulfur cluster assembly"/>
    <property type="evidence" value="ECO:0007669"/>
    <property type="project" value="InterPro"/>
</dbReference>
<dbReference type="AlphaFoldDB" id="A0A6M4JBW9"/>
<dbReference type="GO" id="GO:0005506">
    <property type="term" value="F:iron ion binding"/>
    <property type="evidence" value="ECO:0007669"/>
    <property type="project" value="InterPro"/>
</dbReference>